<accession>A0A2N3IJT5</accession>
<proteinExistence type="predicted"/>
<evidence type="ECO:0000313" key="1">
    <source>
        <dbReference type="EMBL" id="PKQ70531.1"/>
    </source>
</evidence>
<sequence length="421" mass="44974">MKNFKLLGLMTMAGIGIFACRPNYPVPQVNQATVAPLARTNANNARIMVFNALVDLSPDPDNSPNAFFTINVDGQEIPNLNGTRGLIYSQNFRLEGSTVVPLNRKYPASATFAGIPGAPEQSSSYAGIAFTGTPPTGFSTATPFTNFAQAVPASILNGVEVTPAQQEVGIFIPGGRRDITFNNAFAAPASPSLRVNTNLNAGSLTTIILRGVLGTTSGATAEGATVITETLPTNPATGSTAIRFLNFASDLGDVHLLTASNSGPAPMNVDRRPMLVFPNPPSGTRFIADQGASPAKLDTLRARRDSLASRSRYIPAPTTTNPYGFFTRSYTANNTSLSFIDIERNTDGEDIPNYTFSAPVTSYSTRPAGTYTFNFYFPNRRHTTPVLAKNVTFNFVSGGIYTIILHGNATKGYKCDIIRMN</sequence>
<dbReference type="PROSITE" id="PS51257">
    <property type="entry name" value="PROKAR_LIPOPROTEIN"/>
    <property type="match status" value="1"/>
</dbReference>
<protein>
    <submittedName>
        <fullName evidence="1">Uncharacterized protein</fullName>
    </submittedName>
</protein>
<name>A0A2N3IJT5_9BACT</name>
<dbReference type="OrthoDB" id="9821290at2"/>
<keyword evidence="2" id="KW-1185">Reference proteome</keyword>
<evidence type="ECO:0000313" key="2">
    <source>
        <dbReference type="Proteomes" id="UP000233387"/>
    </source>
</evidence>
<organism evidence="1 2">
    <name type="scientific">Raineya orbicola</name>
    <dbReference type="NCBI Taxonomy" id="2016530"/>
    <lineage>
        <taxon>Bacteria</taxon>
        <taxon>Pseudomonadati</taxon>
        <taxon>Bacteroidota</taxon>
        <taxon>Cytophagia</taxon>
        <taxon>Cytophagales</taxon>
        <taxon>Raineyaceae</taxon>
        <taxon>Raineya</taxon>
    </lineage>
</organism>
<comment type="caution">
    <text evidence="1">The sequence shown here is derived from an EMBL/GenBank/DDBJ whole genome shotgun (WGS) entry which is preliminary data.</text>
</comment>
<dbReference type="Proteomes" id="UP000233387">
    <property type="component" value="Unassembled WGS sequence"/>
</dbReference>
<gene>
    <name evidence="1" type="ORF">Rain11_0451</name>
</gene>
<dbReference type="AlphaFoldDB" id="A0A2N3IJT5"/>
<dbReference type="EMBL" id="NKXO01000005">
    <property type="protein sequence ID" value="PKQ70531.1"/>
    <property type="molecule type" value="Genomic_DNA"/>
</dbReference>
<dbReference type="RefSeq" id="WP_133121471.1">
    <property type="nucleotide sequence ID" value="NZ_NKXO01000005.1"/>
</dbReference>
<reference evidence="1 2" key="1">
    <citation type="submission" date="2017-06" db="EMBL/GenBank/DDBJ databases">
        <title>Raineya orbicola gen. nov., sp. nov. a slightly thermophilic bacterium of the phylum Bacteroidetes and the description of Raineyaceae fam. nov.</title>
        <authorList>
            <person name="Albuquerque L."/>
            <person name="Polonia A.R.M."/>
            <person name="Barroso C."/>
            <person name="Froufe H.J.C."/>
            <person name="Lage O."/>
            <person name="Lobo-Da-Cunha A."/>
            <person name="Egas C."/>
            <person name="Da Costa M.S."/>
        </authorList>
    </citation>
    <scope>NUCLEOTIDE SEQUENCE [LARGE SCALE GENOMIC DNA]</scope>
    <source>
        <strain evidence="1 2">SPSPC-11</strain>
    </source>
</reference>